<dbReference type="PANTHER" id="PTHR43087">
    <property type="entry name" value="LYSINE/ARGININE/ORNITHINE TRANSPORT SYSTEM KINASE"/>
    <property type="match status" value="1"/>
</dbReference>
<dbReference type="SUPFAM" id="SSF52540">
    <property type="entry name" value="P-loop containing nucleoside triphosphate hydrolases"/>
    <property type="match status" value="1"/>
</dbReference>
<keyword evidence="3" id="KW-0378">Hydrolase</keyword>
<dbReference type="Pfam" id="PF03308">
    <property type="entry name" value="MeaB"/>
    <property type="match status" value="1"/>
</dbReference>
<dbReference type="InterPro" id="IPR005129">
    <property type="entry name" value="GTPase_ArgK"/>
</dbReference>
<sequence length="321" mass="35295">MATPKTDNNKIKQRDFIALARLISGIENLDEQALGLADELYLEPKYSHVIGITGLPGAGKSTLVNQLISHLVKADKTIAVLAIDPTSPFTGGAVLGDRIRYHGSEKSEGKVFFRSMASRGHRGGISNATADILHVFNAARFDFVIVETVGAGQLEVDIAYLTDTLVNVLTPEAGDDIQAIKAGIMEIGDIFVINKSDLPGADRKQAQLQMMLADVKLQSSEEQTWQIPVLKTKAENGEGIVELLKMITSHTQVQSPQKQSGRIQREILDCIHCRLSTITDRSNDPEWWNQARLLVADRKITPHQAAQLFLQTHKFGLPDKQ</sequence>
<dbReference type="GO" id="GO:0005525">
    <property type="term" value="F:GTP binding"/>
    <property type="evidence" value="ECO:0007669"/>
    <property type="project" value="UniProtKB-KW"/>
</dbReference>
<keyword evidence="4" id="KW-0342">GTP-binding</keyword>
<organism evidence="6 7">
    <name type="scientific">Candidatus Wirthbacteria bacterium CG2_30_54_11</name>
    <dbReference type="NCBI Taxonomy" id="1817892"/>
    <lineage>
        <taxon>Bacteria</taxon>
        <taxon>Candidatus Wirthbacteria</taxon>
    </lineage>
</organism>
<accession>A0A1J5IVG5</accession>
<dbReference type="NCBIfam" id="TIGR00750">
    <property type="entry name" value="lao"/>
    <property type="match status" value="1"/>
</dbReference>
<evidence type="ECO:0000256" key="2">
    <source>
        <dbReference type="ARBA" id="ARBA00022741"/>
    </source>
</evidence>
<evidence type="ECO:0000256" key="1">
    <source>
        <dbReference type="ARBA" id="ARBA00009625"/>
    </source>
</evidence>
<dbReference type="STRING" id="1817892.AUK40_01620"/>
<dbReference type="GO" id="GO:0003924">
    <property type="term" value="F:GTPase activity"/>
    <property type="evidence" value="ECO:0007669"/>
    <property type="project" value="InterPro"/>
</dbReference>
<comment type="similarity">
    <text evidence="1">Belongs to the SIMIBI class G3E GTPase family. ArgK/MeaB subfamily.</text>
</comment>
<protein>
    <recommendedName>
        <fullName evidence="8">AAA+ ATPase domain-containing protein</fullName>
    </recommendedName>
</protein>
<dbReference type="Proteomes" id="UP000183245">
    <property type="component" value="Unassembled WGS sequence"/>
</dbReference>
<dbReference type="CDD" id="cd03114">
    <property type="entry name" value="MMAA-like"/>
    <property type="match status" value="1"/>
</dbReference>
<dbReference type="InterPro" id="IPR052040">
    <property type="entry name" value="GTPase/Isobutyryl-CoA_mutase"/>
</dbReference>
<evidence type="ECO:0000313" key="6">
    <source>
        <dbReference type="EMBL" id="OIP98418.1"/>
    </source>
</evidence>
<proteinExistence type="inferred from homology"/>
<dbReference type="AlphaFoldDB" id="A0A1J5IVG5"/>
<reference evidence="6 7" key="1">
    <citation type="journal article" date="2016" name="Environ. Microbiol.">
        <title>Genomic resolution of a cold subsurface aquifer community provides metabolic insights for novel microbes adapted to high CO concentrations.</title>
        <authorList>
            <person name="Probst A.J."/>
            <person name="Castelle C.J."/>
            <person name="Singh A."/>
            <person name="Brown C.T."/>
            <person name="Anantharaman K."/>
            <person name="Sharon I."/>
            <person name="Hug L.A."/>
            <person name="Burstein D."/>
            <person name="Emerson J.B."/>
            <person name="Thomas B.C."/>
            <person name="Banfield J.F."/>
        </authorList>
    </citation>
    <scope>NUCLEOTIDE SEQUENCE [LARGE SCALE GENOMIC DNA]</scope>
    <source>
        <strain evidence="6">CG2_30_54_11</strain>
    </source>
</reference>
<keyword evidence="2" id="KW-0547">Nucleotide-binding</keyword>
<dbReference type="EMBL" id="MNZT01000028">
    <property type="protein sequence ID" value="OIP98418.1"/>
    <property type="molecule type" value="Genomic_DNA"/>
</dbReference>
<dbReference type="InterPro" id="IPR027417">
    <property type="entry name" value="P-loop_NTPase"/>
</dbReference>
<gene>
    <name evidence="6" type="ORF">AUK40_01620</name>
</gene>
<dbReference type="Gene3D" id="3.40.50.300">
    <property type="entry name" value="P-loop containing nucleotide triphosphate hydrolases"/>
    <property type="match status" value="1"/>
</dbReference>
<evidence type="ECO:0000256" key="4">
    <source>
        <dbReference type="ARBA" id="ARBA00023134"/>
    </source>
</evidence>
<evidence type="ECO:0000256" key="3">
    <source>
        <dbReference type="ARBA" id="ARBA00022801"/>
    </source>
</evidence>
<keyword evidence="5" id="KW-0143">Chaperone</keyword>
<evidence type="ECO:0008006" key="8">
    <source>
        <dbReference type="Google" id="ProtNLM"/>
    </source>
</evidence>
<dbReference type="PANTHER" id="PTHR43087:SF1">
    <property type="entry name" value="LAO_AO TRANSPORT SYSTEM ATPASE"/>
    <property type="match status" value="1"/>
</dbReference>
<evidence type="ECO:0000256" key="5">
    <source>
        <dbReference type="ARBA" id="ARBA00023186"/>
    </source>
</evidence>
<comment type="caution">
    <text evidence="6">The sequence shown here is derived from an EMBL/GenBank/DDBJ whole genome shotgun (WGS) entry which is preliminary data.</text>
</comment>
<evidence type="ECO:0000313" key="7">
    <source>
        <dbReference type="Proteomes" id="UP000183245"/>
    </source>
</evidence>
<name>A0A1J5IVG5_9BACT</name>